<comment type="caution">
    <text evidence="1">The sequence shown here is derived from an EMBL/GenBank/DDBJ whole genome shotgun (WGS) entry which is preliminary data.</text>
</comment>
<evidence type="ECO:0000313" key="1">
    <source>
        <dbReference type="EMBL" id="KAL0336602.1"/>
    </source>
</evidence>
<dbReference type="CDD" id="cd09272">
    <property type="entry name" value="RNase_HI_RT_Ty1"/>
    <property type="match status" value="1"/>
</dbReference>
<name>A0AAW2MXZ4_SESRA</name>
<proteinExistence type="predicted"/>
<dbReference type="PANTHER" id="PTHR11439:SF470">
    <property type="entry name" value="CYSTEINE-RICH RLK (RECEPTOR-LIKE PROTEIN KINASE) 8"/>
    <property type="match status" value="1"/>
</dbReference>
<dbReference type="AlphaFoldDB" id="A0AAW2MXZ4"/>
<protein>
    <submittedName>
        <fullName evidence="1">Retrovirus-related Pol polyprotein from transposon RE2</fullName>
    </submittedName>
</protein>
<gene>
    <name evidence="1" type="ORF">Sradi_4872100</name>
</gene>
<organism evidence="1">
    <name type="scientific">Sesamum radiatum</name>
    <name type="common">Black benniseed</name>
    <dbReference type="NCBI Taxonomy" id="300843"/>
    <lineage>
        <taxon>Eukaryota</taxon>
        <taxon>Viridiplantae</taxon>
        <taxon>Streptophyta</taxon>
        <taxon>Embryophyta</taxon>
        <taxon>Tracheophyta</taxon>
        <taxon>Spermatophyta</taxon>
        <taxon>Magnoliopsida</taxon>
        <taxon>eudicotyledons</taxon>
        <taxon>Gunneridae</taxon>
        <taxon>Pentapetalae</taxon>
        <taxon>asterids</taxon>
        <taxon>lamiids</taxon>
        <taxon>Lamiales</taxon>
        <taxon>Pedaliaceae</taxon>
        <taxon>Sesamum</taxon>
    </lineage>
</organism>
<reference evidence="1" key="2">
    <citation type="journal article" date="2024" name="Plant">
        <title>Genomic evolution and insights into agronomic trait innovations of Sesamum species.</title>
        <authorList>
            <person name="Miao H."/>
            <person name="Wang L."/>
            <person name="Qu L."/>
            <person name="Liu H."/>
            <person name="Sun Y."/>
            <person name="Le M."/>
            <person name="Wang Q."/>
            <person name="Wei S."/>
            <person name="Zheng Y."/>
            <person name="Lin W."/>
            <person name="Duan Y."/>
            <person name="Cao H."/>
            <person name="Xiong S."/>
            <person name="Wang X."/>
            <person name="Wei L."/>
            <person name="Li C."/>
            <person name="Ma Q."/>
            <person name="Ju M."/>
            <person name="Zhao R."/>
            <person name="Li G."/>
            <person name="Mu C."/>
            <person name="Tian Q."/>
            <person name="Mei H."/>
            <person name="Zhang T."/>
            <person name="Gao T."/>
            <person name="Zhang H."/>
        </authorList>
    </citation>
    <scope>NUCLEOTIDE SEQUENCE</scope>
    <source>
        <strain evidence="1">G02</strain>
    </source>
</reference>
<dbReference type="EMBL" id="JACGWJ010000021">
    <property type="protein sequence ID" value="KAL0336602.1"/>
    <property type="molecule type" value="Genomic_DNA"/>
</dbReference>
<sequence>MQYPCKQHWDAALHLVRYLKGTDYRGLFYPAGGDPHLTAYCDADWATCMDTRRSLTGYCIFLGASLVSWKTKKQTIVSRSTVEAEYRSLVPRPMNSPGYTTCSRIFKCRFLRLFPFVHIVANIVFHEITKHLEIDCHLVRDMYERGFLAPAHVSSNLQLADLFTKPLAGPRFMTLLSKLGLVNILSRPNLRRRCKEV</sequence>
<accession>A0AAW2MXZ4</accession>
<reference evidence="1" key="1">
    <citation type="submission" date="2020-06" db="EMBL/GenBank/DDBJ databases">
        <authorList>
            <person name="Li T."/>
            <person name="Hu X."/>
            <person name="Zhang T."/>
            <person name="Song X."/>
            <person name="Zhang H."/>
            <person name="Dai N."/>
            <person name="Sheng W."/>
            <person name="Hou X."/>
            <person name="Wei L."/>
        </authorList>
    </citation>
    <scope>NUCLEOTIDE SEQUENCE</scope>
    <source>
        <strain evidence="1">G02</strain>
        <tissue evidence="1">Leaf</tissue>
    </source>
</reference>
<dbReference type="PANTHER" id="PTHR11439">
    <property type="entry name" value="GAG-POL-RELATED RETROTRANSPOSON"/>
    <property type="match status" value="1"/>
</dbReference>